<dbReference type="Proteomes" id="UP001168528">
    <property type="component" value="Unassembled WGS sequence"/>
</dbReference>
<keyword evidence="8 11" id="KW-1133">Transmembrane helix</keyword>
<name>A0ABT8R0Y5_9BACT</name>
<dbReference type="InterPro" id="IPR050428">
    <property type="entry name" value="TCS_sensor_his_kinase"/>
</dbReference>
<keyword evidence="4" id="KW-0597">Phosphoprotein</keyword>
<dbReference type="Pfam" id="PF00672">
    <property type="entry name" value="HAMP"/>
    <property type="match status" value="1"/>
</dbReference>
<dbReference type="RefSeq" id="WP_302036542.1">
    <property type="nucleotide sequence ID" value="NZ_JAUKPO010000002.1"/>
</dbReference>
<dbReference type="InterPro" id="IPR004358">
    <property type="entry name" value="Sig_transdc_His_kin-like_C"/>
</dbReference>
<dbReference type="InterPro" id="IPR036097">
    <property type="entry name" value="HisK_dim/P_sf"/>
</dbReference>
<evidence type="ECO:0000256" key="8">
    <source>
        <dbReference type="ARBA" id="ARBA00022989"/>
    </source>
</evidence>
<dbReference type="Gene3D" id="1.10.287.130">
    <property type="match status" value="1"/>
</dbReference>
<keyword evidence="5" id="KW-0808">Transferase</keyword>
<keyword evidence="14" id="KW-0067">ATP-binding</keyword>
<dbReference type="PROSITE" id="PS50885">
    <property type="entry name" value="HAMP"/>
    <property type="match status" value="1"/>
</dbReference>
<feature type="transmembrane region" description="Helical" evidence="11">
    <location>
        <begin position="155"/>
        <end position="176"/>
    </location>
</feature>
<comment type="subcellular location">
    <subcellularLocation>
        <location evidence="2">Membrane</location>
        <topology evidence="2">Multi-pass membrane protein</topology>
    </subcellularLocation>
</comment>
<proteinExistence type="predicted"/>
<evidence type="ECO:0000256" key="1">
    <source>
        <dbReference type="ARBA" id="ARBA00000085"/>
    </source>
</evidence>
<dbReference type="CDD" id="cd06225">
    <property type="entry name" value="HAMP"/>
    <property type="match status" value="1"/>
</dbReference>
<accession>A0ABT8R0Y5</accession>
<evidence type="ECO:0000313" key="15">
    <source>
        <dbReference type="Proteomes" id="UP001168528"/>
    </source>
</evidence>
<evidence type="ECO:0000256" key="4">
    <source>
        <dbReference type="ARBA" id="ARBA00022553"/>
    </source>
</evidence>
<dbReference type="Gene3D" id="3.30.565.10">
    <property type="entry name" value="Histidine kinase-like ATPase, C-terminal domain"/>
    <property type="match status" value="1"/>
</dbReference>
<evidence type="ECO:0000313" key="14">
    <source>
        <dbReference type="EMBL" id="MDO1445743.1"/>
    </source>
</evidence>
<dbReference type="InterPro" id="IPR003661">
    <property type="entry name" value="HisK_dim/P_dom"/>
</dbReference>
<evidence type="ECO:0000256" key="6">
    <source>
        <dbReference type="ARBA" id="ARBA00022692"/>
    </source>
</evidence>
<dbReference type="SMART" id="SM00387">
    <property type="entry name" value="HATPase_c"/>
    <property type="match status" value="1"/>
</dbReference>
<comment type="catalytic activity">
    <reaction evidence="1">
        <text>ATP + protein L-histidine = ADP + protein N-phospho-L-histidine.</text>
        <dbReference type="EC" id="2.7.13.3"/>
    </reaction>
</comment>
<dbReference type="PRINTS" id="PR00344">
    <property type="entry name" value="BCTRLSENSOR"/>
</dbReference>
<dbReference type="InterPro" id="IPR003660">
    <property type="entry name" value="HAMP_dom"/>
</dbReference>
<dbReference type="CDD" id="cd00075">
    <property type="entry name" value="HATPase"/>
    <property type="match status" value="1"/>
</dbReference>
<dbReference type="SMART" id="SM00388">
    <property type="entry name" value="HisKA"/>
    <property type="match status" value="1"/>
</dbReference>
<keyword evidence="14" id="KW-0547">Nucleotide-binding</keyword>
<dbReference type="InterPro" id="IPR036890">
    <property type="entry name" value="HATPase_C_sf"/>
</dbReference>
<dbReference type="EMBL" id="JAUKPO010000002">
    <property type="protein sequence ID" value="MDO1445743.1"/>
    <property type="molecule type" value="Genomic_DNA"/>
</dbReference>
<dbReference type="SUPFAM" id="SSF158472">
    <property type="entry name" value="HAMP domain-like"/>
    <property type="match status" value="1"/>
</dbReference>
<dbReference type="PANTHER" id="PTHR45436:SF15">
    <property type="entry name" value="SENSOR HISTIDINE KINASE CUSS"/>
    <property type="match status" value="1"/>
</dbReference>
<protein>
    <recommendedName>
        <fullName evidence="3">histidine kinase</fullName>
        <ecNumber evidence="3">2.7.13.3</ecNumber>
    </recommendedName>
</protein>
<gene>
    <name evidence="14" type="ORF">Q0590_05750</name>
</gene>
<dbReference type="PROSITE" id="PS50109">
    <property type="entry name" value="HIS_KIN"/>
    <property type="match status" value="1"/>
</dbReference>
<keyword evidence="9" id="KW-0902">Two-component regulatory system</keyword>
<evidence type="ECO:0000256" key="11">
    <source>
        <dbReference type="SAM" id="Phobius"/>
    </source>
</evidence>
<evidence type="ECO:0000256" key="5">
    <source>
        <dbReference type="ARBA" id="ARBA00022679"/>
    </source>
</evidence>
<dbReference type="CDD" id="cd00082">
    <property type="entry name" value="HisKA"/>
    <property type="match status" value="1"/>
</dbReference>
<comment type="caution">
    <text evidence="14">The sequence shown here is derived from an EMBL/GenBank/DDBJ whole genome shotgun (WGS) entry which is preliminary data.</text>
</comment>
<dbReference type="PANTHER" id="PTHR45436">
    <property type="entry name" value="SENSOR HISTIDINE KINASE YKOH"/>
    <property type="match status" value="1"/>
</dbReference>
<dbReference type="SUPFAM" id="SSF55874">
    <property type="entry name" value="ATPase domain of HSP90 chaperone/DNA topoisomerase II/histidine kinase"/>
    <property type="match status" value="1"/>
</dbReference>
<dbReference type="InterPro" id="IPR003594">
    <property type="entry name" value="HATPase_dom"/>
</dbReference>
<evidence type="ECO:0000256" key="3">
    <source>
        <dbReference type="ARBA" id="ARBA00012438"/>
    </source>
</evidence>
<evidence type="ECO:0000256" key="2">
    <source>
        <dbReference type="ARBA" id="ARBA00004141"/>
    </source>
</evidence>
<keyword evidence="10 11" id="KW-0472">Membrane</keyword>
<dbReference type="SMART" id="SM00304">
    <property type="entry name" value="HAMP"/>
    <property type="match status" value="1"/>
</dbReference>
<feature type="transmembrane region" description="Helical" evidence="11">
    <location>
        <begin position="7"/>
        <end position="28"/>
    </location>
</feature>
<dbReference type="SUPFAM" id="SSF47384">
    <property type="entry name" value="Homodimeric domain of signal transducing histidine kinase"/>
    <property type="match status" value="1"/>
</dbReference>
<evidence type="ECO:0000259" key="12">
    <source>
        <dbReference type="PROSITE" id="PS50109"/>
    </source>
</evidence>
<dbReference type="Gene3D" id="6.10.340.10">
    <property type="match status" value="1"/>
</dbReference>
<sequence>MNIKIKLAIKFALIVASILLMSSLVVYFSSAQYRSNEFNRRLKDKAISSAKLLVDVDEIDNTLLRIINQNTTALPEEKVIIYNYLNEEIYNSKDEAGDSIPVALLNQIRLETELYYTDGTKEVVGMLYAGKYKRYVVIASARDIYGLSKLRNLQYVLILVFLLSIGITILAGWIFANQALEPIAKVVRDVNNISASNLHARLNEGNQKDEIAHLSITFNKMLERLEEAFTMQKNFVANASHELRTPLTSVTSQIEVALLKKRGVEEYEKVLQSVLEDVKSLSKLYNGLLELAQMDIENKKIVINPLRIDELLLSTIEELTETKDSYRIAFEYNIPTDDEEKLTIVGSEALLKSAMGNIMENACKFSNGQLTTVTLGEEPGFLKIKVEDKGVGISRDDLQHIREPFYRADHALQVKGHGLGLSLTDKIIKLHKGYLAIDSALNVGTTVTVMLPVL</sequence>
<evidence type="ECO:0000256" key="7">
    <source>
        <dbReference type="ARBA" id="ARBA00022777"/>
    </source>
</evidence>
<feature type="domain" description="Histidine kinase" evidence="12">
    <location>
        <begin position="238"/>
        <end position="454"/>
    </location>
</feature>
<dbReference type="EC" id="2.7.13.3" evidence="3"/>
<evidence type="ECO:0000256" key="9">
    <source>
        <dbReference type="ARBA" id="ARBA00023012"/>
    </source>
</evidence>
<evidence type="ECO:0000259" key="13">
    <source>
        <dbReference type="PROSITE" id="PS50885"/>
    </source>
</evidence>
<dbReference type="Pfam" id="PF00512">
    <property type="entry name" value="HisKA"/>
    <property type="match status" value="1"/>
</dbReference>
<keyword evidence="15" id="KW-1185">Reference proteome</keyword>
<feature type="domain" description="HAMP" evidence="13">
    <location>
        <begin position="177"/>
        <end position="230"/>
    </location>
</feature>
<reference evidence="14" key="1">
    <citation type="submission" date="2023-07" db="EMBL/GenBank/DDBJ databases">
        <title>The genome sequence of Rhodocytophaga aerolata KACC 12507.</title>
        <authorList>
            <person name="Zhang X."/>
        </authorList>
    </citation>
    <scope>NUCLEOTIDE SEQUENCE</scope>
    <source>
        <strain evidence="14">KACC 12507</strain>
    </source>
</reference>
<organism evidence="14 15">
    <name type="scientific">Rhodocytophaga aerolata</name>
    <dbReference type="NCBI Taxonomy" id="455078"/>
    <lineage>
        <taxon>Bacteria</taxon>
        <taxon>Pseudomonadati</taxon>
        <taxon>Bacteroidota</taxon>
        <taxon>Cytophagia</taxon>
        <taxon>Cytophagales</taxon>
        <taxon>Rhodocytophagaceae</taxon>
        <taxon>Rhodocytophaga</taxon>
    </lineage>
</organism>
<dbReference type="InterPro" id="IPR005467">
    <property type="entry name" value="His_kinase_dom"/>
</dbReference>
<dbReference type="GO" id="GO:0005524">
    <property type="term" value="F:ATP binding"/>
    <property type="evidence" value="ECO:0007669"/>
    <property type="project" value="UniProtKB-KW"/>
</dbReference>
<keyword evidence="7" id="KW-0418">Kinase</keyword>
<evidence type="ECO:0000256" key="10">
    <source>
        <dbReference type="ARBA" id="ARBA00023136"/>
    </source>
</evidence>
<keyword evidence="6 11" id="KW-0812">Transmembrane</keyword>
<dbReference type="Pfam" id="PF02518">
    <property type="entry name" value="HATPase_c"/>
    <property type="match status" value="1"/>
</dbReference>